<evidence type="ECO:0000313" key="4">
    <source>
        <dbReference type="Proteomes" id="UP001202328"/>
    </source>
</evidence>
<evidence type="ECO:0000259" key="2">
    <source>
        <dbReference type="Pfam" id="PF08268"/>
    </source>
</evidence>
<dbReference type="AlphaFoldDB" id="A0AAD4TA33"/>
<dbReference type="InterPro" id="IPR013187">
    <property type="entry name" value="F-box-assoc_dom_typ3"/>
</dbReference>
<feature type="region of interest" description="Disordered" evidence="1">
    <location>
        <begin position="48"/>
        <end position="86"/>
    </location>
</feature>
<dbReference type="EMBL" id="JAJJMB010003726">
    <property type="protein sequence ID" value="KAI3945749.1"/>
    <property type="molecule type" value="Genomic_DNA"/>
</dbReference>
<gene>
    <name evidence="3" type="ORF">MKW98_023023</name>
</gene>
<feature type="domain" description="F-box associated beta-propeller type 3" evidence="2">
    <location>
        <begin position="116"/>
        <end position="291"/>
    </location>
</feature>
<comment type="caution">
    <text evidence="3">The sequence shown here is derived from an EMBL/GenBank/DDBJ whole genome shotgun (WGS) entry which is preliminary data.</text>
</comment>
<proteinExistence type="predicted"/>
<keyword evidence="4" id="KW-1185">Reference proteome</keyword>
<evidence type="ECO:0000313" key="3">
    <source>
        <dbReference type="EMBL" id="KAI3945749.1"/>
    </source>
</evidence>
<evidence type="ECO:0000256" key="1">
    <source>
        <dbReference type="SAM" id="MobiDB-lite"/>
    </source>
</evidence>
<protein>
    <recommendedName>
        <fullName evidence="2">F-box associated beta-propeller type 3 domain-containing protein</fullName>
    </recommendedName>
</protein>
<dbReference type="PANTHER" id="PTHR31111">
    <property type="entry name" value="BNAA05G37150D PROTEIN-RELATED"/>
    <property type="match status" value="1"/>
</dbReference>
<organism evidence="3 4">
    <name type="scientific">Papaver atlanticum</name>
    <dbReference type="NCBI Taxonomy" id="357466"/>
    <lineage>
        <taxon>Eukaryota</taxon>
        <taxon>Viridiplantae</taxon>
        <taxon>Streptophyta</taxon>
        <taxon>Embryophyta</taxon>
        <taxon>Tracheophyta</taxon>
        <taxon>Spermatophyta</taxon>
        <taxon>Magnoliopsida</taxon>
        <taxon>Ranunculales</taxon>
        <taxon>Papaveraceae</taxon>
        <taxon>Papaveroideae</taxon>
        <taxon>Papaver</taxon>
    </lineage>
</organism>
<name>A0AAD4TA33_9MAGN</name>
<dbReference type="Pfam" id="PF08268">
    <property type="entry name" value="FBA_3"/>
    <property type="match status" value="1"/>
</dbReference>
<dbReference type="InterPro" id="IPR017451">
    <property type="entry name" value="F-box-assoc_interact_dom"/>
</dbReference>
<dbReference type="Proteomes" id="UP001202328">
    <property type="component" value="Unassembled WGS sequence"/>
</dbReference>
<accession>A0AAD4TA33</accession>
<dbReference type="PANTHER" id="PTHR31111:SF138">
    <property type="entry name" value="F-BOX ASSOCIATED DOMAIN-CONTAINING PROTEIN"/>
    <property type="match status" value="1"/>
</dbReference>
<sequence length="346" mass="39615">MSFRSVCKSWSSLILNDSDFIKLQSTQTYASPEFLFLSGNYPDSRFYVKGADDENSDNENFDDENSDDKNSDDEEDREPELEETEPFQDWMRGVKKSKGISFYDIGKEKFKLFYSERRRIDDLNFYLVFDPATEKYKVVCIAWNYVDIVPRQTVSCMTTQYFFKILTLGTGAGSESWKDIDIPKMGFCIGGSRYKPVSVNGSLNLLCRSGRKVLCIDVSKESYHTIEYPEGASKTSKLLEIEGSLCILDYTNNSNLLDMDQHRNHLDIESMGKFTLWFLTEVGKTKKWLKKYDIDMFHNPCVAGPFKSAPVFVAGQTHQIIVNGILTVLSTFNQPLQLLQLFDGSC</sequence>
<dbReference type="NCBIfam" id="TIGR01640">
    <property type="entry name" value="F_box_assoc_1"/>
    <property type="match status" value="1"/>
</dbReference>
<feature type="compositionally biased region" description="Acidic residues" evidence="1">
    <location>
        <begin position="53"/>
        <end position="86"/>
    </location>
</feature>
<reference evidence="3" key="1">
    <citation type="submission" date="2022-04" db="EMBL/GenBank/DDBJ databases">
        <title>A functionally conserved STORR gene fusion in Papaver species that diverged 16.8 million years ago.</title>
        <authorList>
            <person name="Catania T."/>
        </authorList>
    </citation>
    <scope>NUCLEOTIDE SEQUENCE</scope>
    <source>
        <strain evidence="3">S-188037</strain>
    </source>
</reference>